<organism evidence="2 3">
    <name type="scientific">Marininema halotolerans</name>
    <dbReference type="NCBI Taxonomy" id="1155944"/>
    <lineage>
        <taxon>Bacteria</taxon>
        <taxon>Bacillati</taxon>
        <taxon>Bacillota</taxon>
        <taxon>Bacilli</taxon>
        <taxon>Bacillales</taxon>
        <taxon>Thermoactinomycetaceae</taxon>
        <taxon>Marininema</taxon>
    </lineage>
</organism>
<dbReference type="EMBL" id="FPAA01000006">
    <property type="protein sequence ID" value="SFS70233.1"/>
    <property type="molecule type" value="Genomic_DNA"/>
</dbReference>
<feature type="signal peptide" evidence="1">
    <location>
        <begin position="1"/>
        <end position="27"/>
    </location>
</feature>
<proteinExistence type="predicted"/>
<dbReference type="AlphaFoldDB" id="A0A1I6RZU4"/>
<dbReference type="Pfam" id="PF03318">
    <property type="entry name" value="ETX_MTX2"/>
    <property type="match status" value="1"/>
</dbReference>
<evidence type="ECO:0000313" key="2">
    <source>
        <dbReference type="EMBL" id="SFS70233.1"/>
    </source>
</evidence>
<dbReference type="InterPro" id="IPR004991">
    <property type="entry name" value="Aerolysin-like"/>
</dbReference>
<evidence type="ECO:0000256" key="1">
    <source>
        <dbReference type="SAM" id="SignalP"/>
    </source>
</evidence>
<dbReference type="SUPFAM" id="SSF56973">
    <property type="entry name" value="Aerolisin/ETX pore-forming domain"/>
    <property type="match status" value="1"/>
</dbReference>
<dbReference type="Gene3D" id="2.170.15.10">
    <property type="entry name" value="Proaerolysin, chain A, domain 3"/>
    <property type="match status" value="1"/>
</dbReference>
<dbReference type="CDD" id="cd20223">
    <property type="entry name" value="PFM_epsilon-toxin-like"/>
    <property type="match status" value="1"/>
</dbReference>
<accession>A0A1I6RZU4</accession>
<name>A0A1I6RZU4_9BACL</name>
<keyword evidence="3" id="KW-1185">Reference proteome</keyword>
<feature type="chain" id="PRO_5009303975" evidence="1">
    <location>
        <begin position="28"/>
        <end position="289"/>
    </location>
</feature>
<reference evidence="3" key="1">
    <citation type="submission" date="2016-10" db="EMBL/GenBank/DDBJ databases">
        <authorList>
            <person name="Varghese N."/>
            <person name="Submissions S."/>
        </authorList>
    </citation>
    <scope>NUCLEOTIDE SEQUENCE [LARGE SCALE GENOMIC DNA]</scope>
    <source>
        <strain evidence="3">DSM 45789</strain>
    </source>
</reference>
<dbReference type="RefSeq" id="WP_091836822.1">
    <property type="nucleotide sequence ID" value="NZ_FPAA01000006.1"/>
</dbReference>
<evidence type="ECO:0000313" key="3">
    <source>
        <dbReference type="Proteomes" id="UP000198660"/>
    </source>
</evidence>
<keyword evidence="1" id="KW-0732">Signal</keyword>
<dbReference type="Proteomes" id="UP000198660">
    <property type="component" value="Unassembled WGS sequence"/>
</dbReference>
<sequence length="289" mass="31262">MKSASKIFLTAILSASLLFGGIPHAEAASSFVNLDEEIKKAVMATNDAELVWIHSKSLSEKNTEISQIGDITYSDSDDSTYVGTAKLVNNTDDEQTLTSHSFSETTSDTLETSVEEGISIGQEITASGELLGIGAETTFSAEYSYGSSKTTSTSKEQTYVAEAQSVLVPAHSTRYVDVYMRKTIASGKVALKTTLSGTVHFEWTQDFDDDGFASVDETRSLYDIFNDGVKAGYTLPSNLSLNHSNHTVEFQGVGTYTSKYGADFYVEVSSDEDIDTPSGVQSRKIITEN</sequence>
<protein>
    <submittedName>
        <fullName evidence="2">Toxin ETX/toxin MTX2</fullName>
    </submittedName>
</protein>
<gene>
    <name evidence="2" type="ORF">SAMN05444972_10657</name>
</gene>